<dbReference type="CDD" id="cd22265">
    <property type="entry name" value="UDM1_RNF168"/>
    <property type="match status" value="1"/>
</dbReference>
<accession>A0A0L0HB22</accession>
<feature type="compositionally biased region" description="Polar residues" evidence="1">
    <location>
        <begin position="223"/>
        <end position="235"/>
    </location>
</feature>
<keyword evidence="3" id="KW-1185">Reference proteome</keyword>
<feature type="region of interest" description="Disordered" evidence="1">
    <location>
        <begin position="304"/>
        <end position="375"/>
    </location>
</feature>
<dbReference type="Proteomes" id="UP000053201">
    <property type="component" value="Unassembled WGS sequence"/>
</dbReference>
<dbReference type="RefSeq" id="XP_016606171.1">
    <property type="nucleotide sequence ID" value="XM_016754740.1"/>
</dbReference>
<feature type="region of interest" description="Disordered" evidence="1">
    <location>
        <begin position="205"/>
        <end position="235"/>
    </location>
</feature>
<feature type="compositionally biased region" description="Polar residues" evidence="1">
    <location>
        <begin position="1075"/>
        <end position="1119"/>
    </location>
</feature>
<feature type="compositionally biased region" description="Polar residues" evidence="1">
    <location>
        <begin position="349"/>
        <end position="365"/>
    </location>
</feature>
<evidence type="ECO:0000313" key="3">
    <source>
        <dbReference type="Proteomes" id="UP000053201"/>
    </source>
</evidence>
<dbReference type="OMA" id="PVPKWAQ"/>
<gene>
    <name evidence="2" type="ORF">SPPG_06538</name>
</gene>
<feature type="compositionally biased region" description="Basic and acidic residues" evidence="1">
    <location>
        <begin position="599"/>
        <end position="609"/>
    </location>
</feature>
<feature type="region of interest" description="Disordered" evidence="1">
    <location>
        <begin position="490"/>
        <end position="536"/>
    </location>
</feature>
<feature type="compositionally biased region" description="Basic and acidic residues" evidence="1">
    <location>
        <begin position="205"/>
        <end position="220"/>
    </location>
</feature>
<feature type="compositionally biased region" description="Basic and acidic residues" evidence="1">
    <location>
        <begin position="1062"/>
        <end position="1072"/>
    </location>
</feature>
<organism evidence="2 3">
    <name type="scientific">Spizellomyces punctatus (strain DAOM BR117)</name>
    <dbReference type="NCBI Taxonomy" id="645134"/>
    <lineage>
        <taxon>Eukaryota</taxon>
        <taxon>Fungi</taxon>
        <taxon>Fungi incertae sedis</taxon>
        <taxon>Chytridiomycota</taxon>
        <taxon>Chytridiomycota incertae sedis</taxon>
        <taxon>Chytridiomycetes</taxon>
        <taxon>Spizellomycetales</taxon>
        <taxon>Spizellomycetaceae</taxon>
        <taxon>Spizellomyces</taxon>
    </lineage>
</organism>
<dbReference type="PANTHER" id="PTHR23159">
    <property type="entry name" value="CENTROSOMAL PROTEIN 2"/>
    <property type="match status" value="1"/>
</dbReference>
<feature type="region of interest" description="Disordered" evidence="1">
    <location>
        <begin position="773"/>
        <end position="824"/>
    </location>
</feature>
<dbReference type="eggNOG" id="KOG4307">
    <property type="taxonomic scope" value="Eukaryota"/>
</dbReference>
<dbReference type="GeneID" id="27689832"/>
<sequence length="1572" mass="176926">MTAPAIPGGPGNEVISSDTTYGKLLEQLIAQEVVDQHKKDAAVIIDILRTQGQPDAQIWATLIQARRAKLKRPFASQEHEGQQLQNGMSTKVAAVAQRFAASNVMSVSAKPSVPLPITSAAPLVTAQVIVGAAEAAQPSAIVVDRHPSPAVTNPVNAPNVRITKSPRAHPPPPQLPKPLPVRPMAVQQVAQPPRQVTCTTVDDRVNGSDQEQRKTVHAAEVDSPSSTIPQTGKVGQSSEILIGMSTATEVSLGSQTKGIPSYDSMDEAALIRQLQAKQEDVTKYEKLATIARAEAKRLKKALLRKRKRVESTDSVLPNGEQPTLLPGVDDTVQQTQVDKLPKKKRKLQDSLTEPTKSNTAGQASKSLAGESAMETPKELPNIVGERQAEARQIQTQITPKAKPLASKPWTLRMTEDDDEVGFTTAGPVKINVTSTRQGNDAPQNTQMIEVPSYDTKELVTDRTQSEKTSIAVKMSVSNIRMPSEHDAVEVASTAKGATLSPREQREAEVRKAMERDEWAKRQRASESSKQRPLSLDSDYGQIIQEYQQKAQSVYNERMALTKRSSIVEEVTSQVDAMKKAKKGKQAPPIVETPLAANSSERRVSLTEEEARRLREAAQKRLLIKQREELEMMAREAAQKRRDEAEKMAHEEEQRRREAQRRVEELLKREEAERKRRHEEERKHRAERARLQREEQERKKREEEERRREEQEHKKREEEEKRLREEQARLQREEQERKKREEEEKRRREEQARLQREQEERKQREELLRKQLQEQERKKREEEEKRLREEQARMQREEQERKKREEEERRREEQEHKKREEEEKRLREEQARLQREEQERKKREEEEKRRREEQARLQREQEERKQREELLRKQLQEQERKKREEEEKRLREEQARMQREEQERKKREEEEKRLREQQARLQREEQERKKREEEERRRREEQARLQREQEERKQREELLRKQLQEQERKRREEQLRKRLDEEESKRKEIEHTQRQQDEEIRRAAERSLAEKQRLARDALLADTFVRGVVSEHTGKAVDAQSQLHQQAEKRAEELRQKLMRGKQIKDVQGRKVSESAPESLTSSPVQLPAQPSTSSFSQTKETTPVSTSRAPIPGSGSSSKLPLVSHVPVTTAVVSVVHDLSPNQLTASPIISKAKQLELEEGEIEEFSTPVSSKTNSPVPVQQVEVLKRTSQPASVIGSTAVLSVSSGQNALSSTPAVCGARVKTESAIASPEIPYEVETPSSARTGRERSMTTEINPFAVVRFANGQPSVGQQFSTQNPFIQNSAMGPGFTGANLMGGFGAPGLGFPLADGGMFATGASASLPPEIRAQILASHHQALQTYQQALTQFTAHFLNQAAISFPQPRPQVQGMVPPAAPVFGPTIPPQQGTQTGFQADTTLSAPLSSTAARQALQPSDLGMTTGGRPGVVPANPPLAFPERLRAMGGAPNFIGFGAPPMMGGFTYPQGAVLPQQPGNPTPFSMPTNGPPTMMNINPPSGTAPGGYTPTVPFVGSLSGAGSSTTPTPMQRMAGVPVGGATMDETTLRGIQQRIADMARQQGSPQGSTQVSHPGFQS</sequence>
<feature type="compositionally biased region" description="Basic and acidic residues" evidence="1">
    <location>
        <begin position="502"/>
        <end position="529"/>
    </location>
</feature>
<dbReference type="STRING" id="645134.A0A0L0HB22"/>
<reference evidence="2 3" key="1">
    <citation type="submission" date="2009-08" db="EMBL/GenBank/DDBJ databases">
        <title>The Genome Sequence of Spizellomyces punctatus strain DAOM BR117.</title>
        <authorList>
            <consortium name="The Broad Institute Genome Sequencing Platform"/>
            <person name="Russ C."/>
            <person name="Cuomo C."/>
            <person name="Shea T."/>
            <person name="Young S.K."/>
            <person name="Zeng Q."/>
            <person name="Koehrsen M."/>
            <person name="Haas B."/>
            <person name="Borodovsky M."/>
            <person name="Guigo R."/>
            <person name="Alvarado L."/>
            <person name="Berlin A."/>
            <person name="Bochicchio J."/>
            <person name="Borenstein D."/>
            <person name="Chapman S."/>
            <person name="Chen Z."/>
            <person name="Engels R."/>
            <person name="Freedman E."/>
            <person name="Gellesch M."/>
            <person name="Goldberg J."/>
            <person name="Griggs A."/>
            <person name="Gujja S."/>
            <person name="Heiman D."/>
            <person name="Hepburn T."/>
            <person name="Howarth C."/>
            <person name="Jen D."/>
            <person name="Larson L."/>
            <person name="Lewis B."/>
            <person name="Mehta T."/>
            <person name="Park D."/>
            <person name="Pearson M."/>
            <person name="Roberts A."/>
            <person name="Saif S."/>
            <person name="Shenoy N."/>
            <person name="Sisk P."/>
            <person name="Stolte C."/>
            <person name="Sykes S."/>
            <person name="Thomson T."/>
            <person name="Walk T."/>
            <person name="White J."/>
            <person name="Yandava C."/>
            <person name="Burger G."/>
            <person name="Gray M.W."/>
            <person name="Holland P.W.H."/>
            <person name="King N."/>
            <person name="Lang F.B.F."/>
            <person name="Roger A.J."/>
            <person name="Ruiz-Trillo I."/>
            <person name="Lander E."/>
            <person name="Nusbaum C."/>
        </authorList>
    </citation>
    <scope>NUCLEOTIDE SEQUENCE [LARGE SCALE GENOMIC DNA]</scope>
    <source>
        <strain evidence="2 3">DAOM BR117</strain>
    </source>
</reference>
<dbReference type="VEuPathDB" id="FungiDB:SPPG_06538"/>
<proteinExistence type="predicted"/>
<evidence type="ECO:0000256" key="1">
    <source>
        <dbReference type="SAM" id="MobiDB-lite"/>
    </source>
</evidence>
<dbReference type="PANTHER" id="PTHR23159:SF31">
    <property type="entry name" value="CENTROSOME-ASSOCIATED PROTEIN CEP250 ISOFORM X1"/>
    <property type="match status" value="1"/>
</dbReference>
<dbReference type="InParanoid" id="A0A0L0HB22"/>
<dbReference type="EMBL" id="KQ257461">
    <property type="protein sequence ID" value="KNC98131.1"/>
    <property type="molecule type" value="Genomic_DNA"/>
</dbReference>
<feature type="region of interest" description="Disordered" evidence="1">
    <location>
        <begin position="963"/>
        <end position="1008"/>
    </location>
</feature>
<feature type="region of interest" description="Disordered" evidence="1">
    <location>
        <begin position="578"/>
        <end position="609"/>
    </location>
</feature>
<protein>
    <submittedName>
        <fullName evidence="2">Uncharacterized protein</fullName>
    </submittedName>
</protein>
<dbReference type="OrthoDB" id="10693043at2759"/>
<feature type="region of interest" description="Disordered" evidence="1">
    <location>
        <begin position="1550"/>
        <end position="1572"/>
    </location>
</feature>
<evidence type="ECO:0000313" key="2">
    <source>
        <dbReference type="EMBL" id="KNC98131.1"/>
    </source>
</evidence>
<feature type="region of interest" description="Disordered" evidence="1">
    <location>
        <begin position="876"/>
        <end position="910"/>
    </location>
</feature>
<feature type="compositionally biased region" description="Polar residues" evidence="1">
    <location>
        <begin position="1555"/>
        <end position="1572"/>
    </location>
</feature>
<feature type="region of interest" description="Disordered" evidence="1">
    <location>
        <begin position="633"/>
        <end position="723"/>
    </location>
</feature>
<feature type="region of interest" description="Disordered" evidence="1">
    <location>
        <begin position="1058"/>
        <end position="1121"/>
    </location>
</feature>
<feature type="region of interest" description="Disordered" evidence="1">
    <location>
        <begin position="152"/>
        <end position="174"/>
    </location>
</feature>
<name>A0A0L0HB22_SPIPD</name>